<keyword evidence="2" id="KW-0547">Nucleotide-binding</keyword>
<evidence type="ECO:0000259" key="6">
    <source>
        <dbReference type="Pfam" id="PF01926"/>
    </source>
</evidence>
<evidence type="ECO:0000256" key="1">
    <source>
        <dbReference type="ARBA" id="ARBA00022490"/>
    </source>
</evidence>
<proteinExistence type="predicted"/>
<feature type="domain" description="G" evidence="6">
    <location>
        <begin position="325"/>
        <end position="380"/>
    </location>
</feature>
<dbReference type="EMBL" id="WUBL01000131">
    <property type="protein sequence ID" value="KAF2964946.1"/>
    <property type="molecule type" value="Genomic_DNA"/>
</dbReference>
<keyword evidence="8" id="KW-1185">Reference proteome</keyword>
<feature type="compositionally biased region" description="Basic and acidic residues" evidence="5">
    <location>
        <begin position="20"/>
        <end position="31"/>
    </location>
</feature>
<sequence length="630" mass="70008">MVLAKSKGSVGLGNTLMNDRFGKGKGSDRRKGSGVTRINHATGEEYITNDRKEAAWVKMRSVTEQGALDEFLATAELAGTDFTAEKMNNVKIIHTDQRNPYLLTATEERNVIGKQNEHRGRLTVPRRPKWDATTTAEELDHREREAFLLWRRGLAELQEYNDLLMTPFERNLEVWRQLWRVIERSDLVVQIVDARNPLMFRSEDLENYVKDVDPSKKKLVEKRISYRFFSASLAKQLNEARELEPEEPLHGESSNPKTIGRHQSEDDEESSEGESDEEANEESGTSRAPLPDITEDDTRILTVEELEDIFIQQAQDPDDPDRKLEIGLVGYPNVGKSSTINALIGAKKVSVSATPGKTKHFQTIHLSEKVILCDCPGLVFPNFASTKADLVCNGVLPIDQLREFTGPAALITHRIPQPFLEAIYGIHIKIRPFEEGGTGIPTASEFLAAYAKARGFKTQGVGQPDESRAARVVLKDYVAGKLLYVEPPPGWGDGGDFNRELYDAAHLPAKRRAQLQAAMEALDVGDGESTMDTDILALPTGAKSQSLDKSFFARGAGNAGHLTMPFNHKYTEQGKQQAAAKELSGRKARTMIALETGLDPSEVRLGSGKKHFKGRAKAKGKKFDNKMLDD</sequence>
<dbReference type="InterPro" id="IPR006073">
    <property type="entry name" value="GTP-bd"/>
</dbReference>
<keyword evidence="1" id="KW-0963">Cytoplasm</keyword>
<evidence type="ECO:0000256" key="2">
    <source>
        <dbReference type="ARBA" id="ARBA00022741"/>
    </source>
</evidence>
<feature type="compositionally biased region" description="Basic residues" evidence="5">
    <location>
        <begin position="607"/>
        <end position="620"/>
    </location>
</feature>
<evidence type="ECO:0000256" key="5">
    <source>
        <dbReference type="SAM" id="MobiDB-lite"/>
    </source>
</evidence>
<dbReference type="OrthoDB" id="61815at2759"/>
<reference evidence="7 8" key="1">
    <citation type="submission" date="2019-12" db="EMBL/GenBank/DDBJ databases">
        <title>Draft genome sequence of the ascomycete Xylaria multiplex DSM 110363.</title>
        <authorList>
            <person name="Buettner E."/>
            <person name="Kellner H."/>
        </authorList>
    </citation>
    <scope>NUCLEOTIDE SEQUENCE [LARGE SCALE GENOMIC DNA]</scope>
    <source>
        <strain evidence="7 8">DSM 110363</strain>
    </source>
</reference>
<name>A0A7C8IJ50_9PEZI</name>
<dbReference type="GO" id="GO:0000054">
    <property type="term" value="P:ribosomal subunit export from nucleus"/>
    <property type="evidence" value="ECO:0007669"/>
    <property type="project" value="TreeGrafter"/>
</dbReference>
<protein>
    <recommendedName>
        <fullName evidence="6">G domain-containing protein</fullName>
    </recommendedName>
</protein>
<feature type="compositionally biased region" description="Basic and acidic residues" evidence="5">
    <location>
        <begin position="621"/>
        <end position="630"/>
    </location>
</feature>
<dbReference type="InterPro" id="IPR043358">
    <property type="entry name" value="GNL1-like"/>
</dbReference>
<dbReference type="PANTHER" id="PTHR45709:SF2">
    <property type="entry name" value="LARGE SUBUNIT GTPASE 1 HOMOLOG"/>
    <property type="match status" value="1"/>
</dbReference>
<feature type="region of interest" description="Disordered" evidence="5">
    <location>
        <begin position="605"/>
        <end position="630"/>
    </location>
</feature>
<keyword evidence="4" id="KW-0342">GTP-binding</keyword>
<evidence type="ECO:0000256" key="3">
    <source>
        <dbReference type="ARBA" id="ARBA00022801"/>
    </source>
</evidence>
<dbReference type="Pfam" id="PF01926">
    <property type="entry name" value="MMR_HSR1"/>
    <property type="match status" value="1"/>
</dbReference>
<dbReference type="CDD" id="cd01857">
    <property type="entry name" value="HSR1_MMR1"/>
    <property type="match status" value="1"/>
</dbReference>
<feature type="compositionally biased region" description="Basic and acidic residues" evidence="5">
    <location>
        <begin position="240"/>
        <end position="250"/>
    </location>
</feature>
<evidence type="ECO:0000313" key="7">
    <source>
        <dbReference type="EMBL" id="KAF2964946.1"/>
    </source>
</evidence>
<dbReference type="Gene3D" id="3.40.50.300">
    <property type="entry name" value="P-loop containing nucleotide triphosphate hydrolases"/>
    <property type="match status" value="1"/>
</dbReference>
<dbReference type="AlphaFoldDB" id="A0A7C8IJ50"/>
<dbReference type="FunCoup" id="A0A7C8IJ50">
    <property type="interactions" value="1113"/>
</dbReference>
<comment type="caution">
    <text evidence="7">The sequence shown here is derived from an EMBL/GenBank/DDBJ whole genome shotgun (WGS) entry which is preliminary data.</text>
</comment>
<dbReference type="Gene3D" id="1.10.1580.10">
    <property type="match status" value="1"/>
</dbReference>
<feature type="region of interest" description="Disordered" evidence="5">
    <location>
        <begin position="14"/>
        <end position="35"/>
    </location>
</feature>
<keyword evidence="3" id="KW-0378">Hydrolase</keyword>
<accession>A0A7C8IJ50</accession>
<dbReference type="PANTHER" id="PTHR45709">
    <property type="entry name" value="LARGE SUBUNIT GTPASE 1 HOMOLOG-RELATED"/>
    <property type="match status" value="1"/>
</dbReference>
<dbReference type="GO" id="GO:0005829">
    <property type="term" value="C:cytosol"/>
    <property type="evidence" value="ECO:0007669"/>
    <property type="project" value="TreeGrafter"/>
</dbReference>
<dbReference type="InterPro" id="IPR027417">
    <property type="entry name" value="P-loop_NTPase"/>
</dbReference>
<dbReference type="InParanoid" id="A0A7C8IJ50"/>
<feature type="region of interest" description="Disordered" evidence="5">
    <location>
        <begin position="240"/>
        <end position="295"/>
    </location>
</feature>
<feature type="compositionally biased region" description="Acidic residues" evidence="5">
    <location>
        <begin position="265"/>
        <end position="281"/>
    </location>
</feature>
<gene>
    <name evidence="7" type="ORF">GQX73_g8645</name>
</gene>
<organism evidence="7 8">
    <name type="scientific">Xylaria multiplex</name>
    <dbReference type="NCBI Taxonomy" id="323545"/>
    <lineage>
        <taxon>Eukaryota</taxon>
        <taxon>Fungi</taxon>
        <taxon>Dikarya</taxon>
        <taxon>Ascomycota</taxon>
        <taxon>Pezizomycotina</taxon>
        <taxon>Sordariomycetes</taxon>
        <taxon>Xylariomycetidae</taxon>
        <taxon>Xylariales</taxon>
        <taxon>Xylariaceae</taxon>
        <taxon>Xylaria</taxon>
    </lineage>
</organism>
<dbReference type="InterPro" id="IPR023179">
    <property type="entry name" value="GTP-bd_ortho_bundle_sf"/>
</dbReference>
<evidence type="ECO:0000256" key="4">
    <source>
        <dbReference type="ARBA" id="ARBA00023134"/>
    </source>
</evidence>
<dbReference type="GO" id="GO:0005525">
    <property type="term" value="F:GTP binding"/>
    <property type="evidence" value="ECO:0007669"/>
    <property type="project" value="UniProtKB-KW"/>
</dbReference>
<dbReference type="Proteomes" id="UP000481858">
    <property type="component" value="Unassembled WGS sequence"/>
</dbReference>
<dbReference type="SUPFAM" id="SSF52540">
    <property type="entry name" value="P-loop containing nucleoside triphosphate hydrolases"/>
    <property type="match status" value="1"/>
</dbReference>
<dbReference type="GO" id="GO:0003924">
    <property type="term" value="F:GTPase activity"/>
    <property type="evidence" value="ECO:0007669"/>
    <property type="project" value="InterPro"/>
</dbReference>
<evidence type="ECO:0000313" key="8">
    <source>
        <dbReference type="Proteomes" id="UP000481858"/>
    </source>
</evidence>